<dbReference type="EMBL" id="AP028056">
    <property type="protein sequence ID" value="BEH01075.1"/>
    <property type="molecule type" value="Genomic_DNA"/>
</dbReference>
<organism evidence="1 2">
    <name type="scientific">Brooklawnia propionicigenes</name>
    <dbReference type="NCBI Taxonomy" id="3041175"/>
    <lineage>
        <taxon>Bacteria</taxon>
        <taxon>Bacillati</taxon>
        <taxon>Actinomycetota</taxon>
        <taxon>Actinomycetes</taxon>
        <taxon>Propionibacteriales</taxon>
        <taxon>Propionibacteriaceae</taxon>
        <taxon>Brooklawnia</taxon>
    </lineage>
</organism>
<dbReference type="Proteomes" id="UP001431656">
    <property type="component" value="Chromosome"/>
</dbReference>
<accession>A0AAN0K5W3</accession>
<dbReference type="SUPFAM" id="SSF52467">
    <property type="entry name" value="DHS-like NAD/FAD-binding domain"/>
    <property type="match status" value="1"/>
</dbReference>
<dbReference type="AlphaFoldDB" id="A0AAN0K5W3"/>
<dbReference type="Pfam" id="PF13289">
    <property type="entry name" value="SIR2_2"/>
    <property type="match status" value="1"/>
</dbReference>
<evidence type="ECO:0000313" key="2">
    <source>
        <dbReference type="Proteomes" id="UP001431656"/>
    </source>
</evidence>
<dbReference type="KEGG" id="broo:brsh051_03560"/>
<name>A0AAN0K5W3_9ACTN</name>
<proteinExistence type="predicted"/>
<reference evidence="1" key="1">
    <citation type="journal article" date="2024" name="Int. J. Syst. Evol. Microbiol.">
        <title>Brooklawnia propionicigenes sp. nov., a facultatively anaerobic, propionate-producing bacterium isolated from a methanogenic reactor treating waste from cattle farms.</title>
        <authorList>
            <person name="Akita Y."/>
            <person name="Ueki A."/>
            <person name="Tonouchi A."/>
            <person name="Sugawara Y."/>
            <person name="Honma S."/>
            <person name="Kaku N."/>
            <person name="Ueki K."/>
        </authorList>
    </citation>
    <scope>NUCLEOTIDE SEQUENCE</scope>
    <source>
        <strain evidence="1">SH051</strain>
    </source>
</reference>
<gene>
    <name evidence="1" type="ORF">brsh051_03560</name>
</gene>
<keyword evidence="2" id="KW-1185">Reference proteome</keyword>
<protein>
    <submittedName>
        <fullName evidence="1">SIR2 family protein</fullName>
    </submittedName>
</protein>
<evidence type="ECO:0000313" key="1">
    <source>
        <dbReference type="EMBL" id="BEH01075.1"/>
    </source>
</evidence>
<dbReference type="InterPro" id="IPR029035">
    <property type="entry name" value="DHS-like_NAD/FAD-binding_dom"/>
</dbReference>
<sequence>MVQADLTRLAADAFLIPCDSELHVTGTWRPFVEPGAPWQAKHEWFRPEGVQLEDGVAVLPDPTPKDPSPDQVVGLRVLVDTVGVESIPAMVSRSLDAVRRAAARATRHGGRALPLVALPILGVGQGKFPGRRAEAVRELVGQLLDFVTIHPVDVALTLRRTADFAAAQWERQRRTRDLGADFWPELTPEQGELADELGTKAAHGELSVFAGAGVSRPVGFPSWKDLLQGLSPDQKLVFTEETDYPQVAQDLNRPDLNDEVAKKLTTGKHALAHALLVDLRTPSLVTTNYDPCFENAAIVIHQDEPLRVIARQLVIGGGPWLLKLHGDVAYPKTIVLTRGQYDALENDLPALRGVVQTLMLTSHLLFVGFGFADDDFLAMSQAAQKVRDLATDQPADAKAGTAIGLCQAKGRTYAELDYHHLRSDHDLTAAARQLEILLDRVAWRCQIAGRGRASYLLDPGYQQDGTDQDRVLAEALTQLRATAEQWQGSSGAQAVRDLMDDLGWQPSAADR</sequence>